<feature type="domain" description="MutL C-terminal dimerisation" evidence="5">
    <location>
        <begin position="540"/>
        <end position="682"/>
    </location>
</feature>
<dbReference type="InterPro" id="IPR014762">
    <property type="entry name" value="DNA_mismatch_repair_CS"/>
</dbReference>
<dbReference type="EMBL" id="LZYZ01000006">
    <property type="protein sequence ID" value="OOM10526.1"/>
    <property type="molecule type" value="Genomic_DNA"/>
</dbReference>
<dbReference type="SUPFAM" id="SSF55874">
    <property type="entry name" value="ATPase domain of HSP90 chaperone/DNA topoisomerase II/histidine kinase"/>
    <property type="match status" value="1"/>
</dbReference>
<dbReference type="Pfam" id="PF13589">
    <property type="entry name" value="HATPase_c_3"/>
    <property type="match status" value="1"/>
</dbReference>
<dbReference type="RefSeq" id="WP_077866221.1">
    <property type="nucleotide sequence ID" value="NZ_LZYZ01000006.1"/>
</dbReference>
<dbReference type="InterPro" id="IPR014721">
    <property type="entry name" value="Ribsml_uS5_D2-typ_fold_subgr"/>
</dbReference>
<dbReference type="FunFam" id="3.30.565.10:FF:000003">
    <property type="entry name" value="DNA mismatch repair endonuclease MutL"/>
    <property type="match status" value="1"/>
</dbReference>
<dbReference type="Gene3D" id="3.30.230.10">
    <property type="match status" value="1"/>
</dbReference>
<organism evidence="7 8">
    <name type="scientific">Clostridium saccharobutylicum</name>
    <dbReference type="NCBI Taxonomy" id="169679"/>
    <lineage>
        <taxon>Bacteria</taxon>
        <taxon>Bacillati</taxon>
        <taxon>Bacillota</taxon>
        <taxon>Clostridia</taxon>
        <taxon>Eubacteriales</taxon>
        <taxon>Clostridiaceae</taxon>
        <taxon>Clostridium</taxon>
    </lineage>
</organism>
<dbReference type="Proteomes" id="UP000191154">
    <property type="component" value="Unassembled WGS sequence"/>
</dbReference>
<dbReference type="InterPro" id="IPR042120">
    <property type="entry name" value="MutL_C_dimsub"/>
</dbReference>
<comment type="function">
    <text evidence="4">This protein is involved in the repair of mismatches in DNA. It is required for dam-dependent methyl-directed DNA mismatch repair. May act as a 'molecular matchmaker', a protein that promotes the formation of a stable complex between two or more DNA-binding proteins in an ATP-dependent manner without itself being part of a final effector complex.</text>
</comment>
<dbReference type="GO" id="GO:0032300">
    <property type="term" value="C:mismatch repair complex"/>
    <property type="evidence" value="ECO:0007669"/>
    <property type="project" value="InterPro"/>
</dbReference>
<dbReference type="AlphaFoldDB" id="A0A1S8N1Y8"/>
<dbReference type="CDD" id="cd00782">
    <property type="entry name" value="MutL_Trans"/>
    <property type="match status" value="1"/>
</dbReference>
<evidence type="ECO:0000256" key="3">
    <source>
        <dbReference type="ARBA" id="ARBA00023204"/>
    </source>
</evidence>
<dbReference type="SUPFAM" id="SSF54211">
    <property type="entry name" value="Ribosomal protein S5 domain 2-like"/>
    <property type="match status" value="1"/>
</dbReference>
<evidence type="ECO:0000259" key="5">
    <source>
        <dbReference type="SMART" id="SM00853"/>
    </source>
</evidence>
<proteinExistence type="inferred from homology"/>
<dbReference type="PROSITE" id="PS00058">
    <property type="entry name" value="DNA_MISMATCH_REPAIR_1"/>
    <property type="match status" value="1"/>
</dbReference>
<dbReference type="InterPro" id="IPR020667">
    <property type="entry name" value="DNA_mismatch_repair_MutL"/>
</dbReference>
<evidence type="ECO:0000256" key="1">
    <source>
        <dbReference type="ARBA" id="ARBA00006082"/>
    </source>
</evidence>
<dbReference type="SMART" id="SM01340">
    <property type="entry name" value="DNA_mis_repair"/>
    <property type="match status" value="1"/>
</dbReference>
<protein>
    <recommendedName>
        <fullName evidence="4">DNA mismatch repair protein MutL</fullName>
    </recommendedName>
</protein>
<dbReference type="NCBIfam" id="TIGR00585">
    <property type="entry name" value="mutl"/>
    <property type="match status" value="1"/>
</dbReference>
<dbReference type="GO" id="GO:0140664">
    <property type="term" value="F:ATP-dependent DNA damage sensor activity"/>
    <property type="evidence" value="ECO:0007669"/>
    <property type="project" value="InterPro"/>
</dbReference>
<evidence type="ECO:0000259" key="6">
    <source>
        <dbReference type="SMART" id="SM01340"/>
    </source>
</evidence>
<evidence type="ECO:0000313" key="7">
    <source>
        <dbReference type="EMBL" id="OOM10526.1"/>
    </source>
</evidence>
<dbReference type="GO" id="GO:0030983">
    <property type="term" value="F:mismatched DNA binding"/>
    <property type="evidence" value="ECO:0007669"/>
    <property type="project" value="InterPro"/>
</dbReference>
<dbReference type="SUPFAM" id="SSF118116">
    <property type="entry name" value="DNA mismatch repair protein MutL"/>
    <property type="match status" value="1"/>
</dbReference>
<evidence type="ECO:0000256" key="4">
    <source>
        <dbReference type="HAMAP-Rule" id="MF_00149"/>
    </source>
</evidence>
<dbReference type="InterPro" id="IPR020568">
    <property type="entry name" value="Ribosomal_Su5_D2-typ_SF"/>
</dbReference>
<evidence type="ECO:0000256" key="2">
    <source>
        <dbReference type="ARBA" id="ARBA00022763"/>
    </source>
</evidence>
<dbReference type="InterPro" id="IPR042121">
    <property type="entry name" value="MutL_C_regsub"/>
</dbReference>
<dbReference type="GO" id="GO:0006298">
    <property type="term" value="P:mismatch repair"/>
    <property type="evidence" value="ECO:0007669"/>
    <property type="project" value="UniProtKB-UniRule"/>
</dbReference>
<feature type="domain" description="DNA mismatch repair protein S5" evidence="6">
    <location>
        <begin position="209"/>
        <end position="327"/>
    </location>
</feature>
<dbReference type="STRING" id="169679.CSACC_22520"/>
<dbReference type="Pfam" id="PF08676">
    <property type="entry name" value="MutL_C"/>
    <property type="match status" value="1"/>
</dbReference>
<sequence length="726" mass="82572">MKRINILNEDTANKIAAGEVVERPSSVVKELVENSIDANSKNILIEIEEGGTSLIRIVDDGDGIYKDDISKAFLPHATSKIKESEDIYNINTLGFRGEALPSIASVAKVNLKSKQEDEKYGYEIEIKGGKFSEVTECGINKGTIIEVHDLFFNVPARKKFLKSVSKEGSLITDIITRIALANPSISFKLYNNHKKVLHTFGNGDLKDTIRTVYGKNITDNIIYYEDTSDLVTIYGYVGKEDIARGSRNNQSIFVNKRYIKNRSLAVAVEQAFKSFSTVNKFPFFILFIEIYPEYVDVNIHPTKAEVKFNDERMIFKKIFGAVHTSLKNEVFDTFAIKEEEQNIKQNNIPTFEEITFKIKEEEEKVKLANNAVKEVIESGKVLTINNDIASNNVKTLSQDDTSLNVQKNDSINLDNLTVTEVSIPLDLKSNSINEDFDNEYSSHNHLKIDNKNSETMTKEIYKNSNSNKCSDDKKSSFDEAITRSVNFLQDEDFKKNHYVELNNKDEVTSVNNEIDKKIAFDNNNEKHNIKRTAKFPAITIIGQYNKTYILGEYDGSLYMIDQHAAHEKIYFEKYLNDIENGDIVIQPLMVPSIIDLTIDDYSYFEENKEVFKQAGFVLEEFGGASLALKEVPYFLGKLNPKKLFLEILDNLKNLGNGKTIEVKHNAIATKACKAAIKGNDRLELNEMVKLVEELRYIDDPFHCPHGRPVIIKFTSVDIDKKFKRII</sequence>
<dbReference type="InterPro" id="IPR014790">
    <property type="entry name" value="MutL_C"/>
</dbReference>
<comment type="caution">
    <text evidence="7">The sequence shown here is derived from an EMBL/GenBank/DDBJ whole genome shotgun (WGS) entry which is preliminary data.</text>
</comment>
<dbReference type="InterPro" id="IPR037198">
    <property type="entry name" value="MutL_C_sf"/>
</dbReference>
<dbReference type="InterPro" id="IPR036890">
    <property type="entry name" value="HATPase_C_sf"/>
</dbReference>
<name>A0A1S8N1Y8_CLOSA</name>
<dbReference type="Gene3D" id="3.30.565.10">
    <property type="entry name" value="Histidine kinase-like ATPase, C-terminal domain"/>
    <property type="match status" value="1"/>
</dbReference>
<reference evidence="7 8" key="1">
    <citation type="submission" date="2016-05" db="EMBL/GenBank/DDBJ databases">
        <title>Microbial solvent formation.</title>
        <authorList>
            <person name="Poehlein A."/>
            <person name="Montoya Solano J.D."/>
            <person name="Flitsch S."/>
            <person name="Krabben P."/>
            <person name="Duerre P."/>
            <person name="Daniel R."/>
        </authorList>
    </citation>
    <scope>NUCLEOTIDE SEQUENCE [LARGE SCALE GENOMIC DNA]</scope>
    <source>
        <strain evidence="7 8">L1-8</strain>
    </source>
</reference>
<dbReference type="GO" id="GO:0005524">
    <property type="term" value="F:ATP binding"/>
    <property type="evidence" value="ECO:0007669"/>
    <property type="project" value="InterPro"/>
</dbReference>
<dbReference type="InterPro" id="IPR038973">
    <property type="entry name" value="MutL/Mlh/Pms-like"/>
</dbReference>
<gene>
    <name evidence="4 7" type="primary">mutL</name>
    <name evidence="7" type="ORF">CLOSAC_31470</name>
</gene>
<dbReference type="InterPro" id="IPR002099">
    <property type="entry name" value="MutL/Mlh/PMS"/>
</dbReference>
<dbReference type="Pfam" id="PF01119">
    <property type="entry name" value="DNA_mis_repair"/>
    <property type="match status" value="1"/>
</dbReference>
<dbReference type="CDD" id="cd16926">
    <property type="entry name" value="HATPase_MutL-MLH-PMS-like"/>
    <property type="match status" value="1"/>
</dbReference>
<keyword evidence="3 4" id="KW-0234">DNA repair</keyword>
<accession>A0A1S8N1Y8</accession>
<dbReference type="Gene3D" id="3.30.1370.100">
    <property type="entry name" value="MutL, C-terminal domain, regulatory subdomain"/>
    <property type="match status" value="1"/>
</dbReference>
<evidence type="ECO:0000313" key="8">
    <source>
        <dbReference type="Proteomes" id="UP000191154"/>
    </source>
</evidence>
<dbReference type="InterPro" id="IPR013507">
    <property type="entry name" value="DNA_mismatch_S5_2-like"/>
</dbReference>
<dbReference type="PANTHER" id="PTHR10073:SF12">
    <property type="entry name" value="DNA MISMATCH REPAIR PROTEIN MLH1"/>
    <property type="match status" value="1"/>
</dbReference>
<keyword evidence="2 4" id="KW-0227">DNA damage</keyword>
<dbReference type="PANTHER" id="PTHR10073">
    <property type="entry name" value="DNA MISMATCH REPAIR PROTEIN MLH, PMS, MUTL"/>
    <property type="match status" value="1"/>
</dbReference>
<dbReference type="GO" id="GO:0016887">
    <property type="term" value="F:ATP hydrolysis activity"/>
    <property type="evidence" value="ECO:0007669"/>
    <property type="project" value="InterPro"/>
</dbReference>
<dbReference type="SMART" id="SM00853">
    <property type="entry name" value="MutL_C"/>
    <property type="match status" value="1"/>
</dbReference>
<dbReference type="HAMAP" id="MF_00149">
    <property type="entry name" value="DNA_mis_repair"/>
    <property type="match status" value="1"/>
</dbReference>
<dbReference type="Gene3D" id="3.30.1540.20">
    <property type="entry name" value="MutL, C-terminal domain, dimerisation subdomain"/>
    <property type="match status" value="1"/>
</dbReference>
<comment type="similarity">
    <text evidence="1 4">Belongs to the DNA mismatch repair MutL/HexB family.</text>
</comment>